<comment type="caution">
    <text evidence="2">The sequence shown here is derived from an EMBL/GenBank/DDBJ whole genome shotgun (WGS) entry which is preliminary data.</text>
</comment>
<protein>
    <recommendedName>
        <fullName evidence="4">DUF1622 domain-containing protein</fullName>
    </recommendedName>
</protein>
<dbReference type="Proteomes" id="UP001518872">
    <property type="component" value="Unassembled WGS sequence"/>
</dbReference>
<evidence type="ECO:0000256" key="1">
    <source>
        <dbReference type="SAM" id="MobiDB-lite"/>
    </source>
</evidence>
<feature type="compositionally biased region" description="Pro residues" evidence="1">
    <location>
        <begin position="82"/>
        <end position="91"/>
    </location>
</feature>
<organism evidence="2 3">
    <name type="scientific">Micromonospora humida</name>
    <dbReference type="NCBI Taxonomy" id="2809018"/>
    <lineage>
        <taxon>Bacteria</taxon>
        <taxon>Bacillati</taxon>
        <taxon>Actinomycetota</taxon>
        <taxon>Actinomycetes</taxon>
        <taxon>Micromonosporales</taxon>
        <taxon>Micromonosporaceae</taxon>
        <taxon>Micromonospora</taxon>
    </lineage>
</organism>
<name>A0ABS2INI6_9ACTN</name>
<evidence type="ECO:0000313" key="3">
    <source>
        <dbReference type="Proteomes" id="UP001518872"/>
    </source>
</evidence>
<sequence length="119" mass="11984">MTGVAVLLATGVSALALGVGAVALLTTRSWRTALRVLLDLLVAAGLLRLAGGRSWSALATAAAVVVLRHLLGAGLNAAASTAPPPSAPPTTDPRTWVSRAHPHRGPAGHEPNVTGRIPL</sequence>
<proteinExistence type="predicted"/>
<gene>
    <name evidence="2" type="ORF">JQX11_00035</name>
</gene>
<feature type="region of interest" description="Disordered" evidence="1">
    <location>
        <begin position="77"/>
        <end position="119"/>
    </location>
</feature>
<dbReference type="EMBL" id="JAFEUC010000001">
    <property type="protein sequence ID" value="MBM7074744.1"/>
    <property type="molecule type" value="Genomic_DNA"/>
</dbReference>
<reference evidence="2 3" key="1">
    <citation type="submission" date="2021-02" db="EMBL/GenBank/DDBJ databases">
        <authorList>
            <person name="Ra J.-S."/>
        </authorList>
    </citation>
    <scope>NUCLEOTIDE SEQUENCE [LARGE SCALE GENOMIC DNA]</scope>
    <source>
        <strain evidence="2 3">MMS20-R1-14</strain>
    </source>
</reference>
<accession>A0ABS2INI6</accession>
<evidence type="ECO:0000313" key="2">
    <source>
        <dbReference type="EMBL" id="MBM7074744.1"/>
    </source>
</evidence>
<dbReference type="RefSeq" id="WP_204922862.1">
    <property type="nucleotide sequence ID" value="NZ_JAFEUC010000001.1"/>
</dbReference>
<evidence type="ECO:0008006" key="4">
    <source>
        <dbReference type="Google" id="ProtNLM"/>
    </source>
</evidence>
<keyword evidence="3" id="KW-1185">Reference proteome</keyword>